<sequence>MLVSYWYLRRKFLDAYVVFELVLAAAIGGILGARIFYVIGHWREFSSSWWLAFKFWDVQGLVFYGGLIFGILAAILVIKLRKLSIGVVLDSGGLAVPAALAVARVGCFLNGCCYGKSTGLPWGVTFPLSTQSSMGMPVNPVHPTQIYELLMDLAILVILLSVYKKFRYRGEIMIAFIMLYAVVRFINEFFRYHTAGDANLFFQLLSLGAFSVGGIVLIMRRRLLPEAR</sequence>
<dbReference type="GO" id="GO:0008961">
    <property type="term" value="F:phosphatidylglycerol-prolipoprotein diacylglyceryl transferase activity"/>
    <property type="evidence" value="ECO:0007669"/>
    <property type="project" value="InterPro"/>
</dbReference>
<dbReference type="AlphaFoldDB" id="A0A1F2WGP2"/>
<evidence type="ECO:0000256" key="6">
    <source>
        <dbReference type="ARBA" id="ARBA00023136"/>
    </source>
</evidence>
<keyword evidence="6 7" id="KW-0472">Membrane</keyword>
<evidence type="ECO:0000256" key="7">
    <source>
        <dbReference type="SAM" id="Phobius"/>
    </source>
</evidence>
<gene>
    <name evidence="8" type="ORF">A2Y75_04555</name>
</gene>
<keyword evidence="2" id="KW-1003">Cell membrane</keyword>
<feature type="transmembrane region" description="Helical" evidence="7">
    <location>
        <begin position="146"/>
        <end position="163"/>
    </location>
</feature>
<evidence type="ECO:0008006" key="10">
    <source>
        <dbReference type="Google" id="ProtNLM"/>
    </source>
</evidence>
<dbReference type="Proteomes" id="UP000177876">
    <property type="component" value="Unassembled WGS sequence"/>
</dbReference>
<reference evidence="8 9" key="1">
    <citation type="journal article" date="2016" name="Nat. Commun.">
        <title>Thousands of microbial genomes shed light on interconnected biogeochemical processes in an aquifer system.</title>
        <authorList>
            <person name="Anantharaman K."/>
            <person name="Brown C.T."/>
            <person name="Hug L.A."/>
            <person name="Sharon I."/>
            <person name="Castelle C.J."/>
            <person name="Probst A.J."/>
            <person name="Thomas B.C."/>
            <person name="Singh A."/>
            <person name="Wilkins M.J."/>
            <person name="Karaoz U."/>
            <person name="Brodie E.L."/>
            <person name="Williams K.H."/>
            <person name="Hubbard S.S."/>
            <person name="Banfield J.F."/>
        </authorList>
    </citation>
    <scope>NUCLEOTIDE SEQUENCE [LARGE SCALE GENOMIC DNA]</scope>
</reference>
<dbReference type="PANTHER" id="PTHR30589">
    <property type="entry name" value="PROLIPOPROTEIN DIACYLGLYCERYL TRANSFERASE"/>
    <property type="match status" value="1"/>
</dbReference>
<protein>
    <recommendedName>
        <fullName evidence="10">Phosphatidylglycerol--prolipoprotein diacylglyceryl transferase</fullName>
    </recommendedName>
</protein>
<evidence type="ECO:0000313" key="8">
    <source>
        <dbReference type="EMBL" id="OFW55991.1"/>
    </source>
</evidence>
<dbReference type="EMBL" id="MELK01000050">
    <property type="protein sequence ID" value="OFW55991.1"/>
    <property type="molecule type" value="Genomic_DNA"/>
</dbReference>
<proteinExistence type="inferred from homology"/>
<feature type="transmembrane region" description="Helical" evidence="7">
    <location>
        <begin position="198"/>
        <end position="219"/>
    </location>
</feature>
<dbReference type="GO" id="GO:0005886">
    <property type="term" value="C:plasma membrane"/>
    <property type="evidence" value="ECO:0007669"/>
    <property type="project" value="InterPro"/>
</dbReference>
<evidence type="ECO:0000256" key="2">
    <source>
        <dbReference type="ARBA" id="ARBA00022475"/>
    </source>
</evidence>
<accession>A0A1F2WGP2</accession>
<feature type="transmembrane region" description="Helical" evidence="7">
    <location>
        <begin position="59"/>
        <end position="78"/>
    </location>
</feature>
<evidence type="ECO:0000313" key="9">
    <source>
        <dbReference type="Proteomes" id="UP000177876"/>
    </source>
</evidence>
<evidence type="ECO:0000256" key="3">
    <source>
        <dbReference type="ARBA" id="ARBA00022679"/>
    </source>
</evidence>
<evidence type="ECO:0000256" key="1">
    <source>
        <dbReference type="ARBA" id="ARBA00007150"/>
    </source>
</evidence>
<feature type="transmembrane region" description="Helical" evidence="7">
    <location>
        <begin position="12"/>
        <end position="39"/>
    </location>
</feature>
<dbReference type="InterPro" id="IPR001640">
    <property type="entry name" value="Lgt"/>
</dbReference>
<dbReference type="STRING" id="1797197.A2Y75_04555"/>
<keyword evidence="5 7" id="KW-1133">Transmembrane helix</keyword>
<keyword evidence="3" id="KW-0808">Transferase</keyword>
<evidence type="ECO:0000256" key="5">
    <source>
        <dbReference type="ARBA" id="ARBA00022989"/>
    </source>
</evidence>
<feature type="transmembrane region" description="Helical" evidence="7">
    <location>
        <begin position="170"/>
        <end position="186"/>
    </location>
</feature>
<dbReference type="Pfam" id="PF01790">
    <property type="entry name" value="LGT"/>
    <property type="match status" value="1"/>
</dbReference>
<evidence type="ECO:0000256" key="4">
    <source>
        <dbReference type="ARBA" id="ARBA00022692"/>
    </source>
</evidence>
<organism evidence="8 9">
    <name type="scientific">Candidatus Solincola sediminis</name>
    <dbReference type="NCBI Taxonomy" id="1797199"/>
    <lineage>
        <taxon>Bacteria</taxon>
        <taxon>Bacillati</taxon>
        <taxon>Actinomycetota</taxon>
        <taxon>Candidatus Geothermincolia</taxon>
        <taxon>Candidatus Geothermincolales</taxon>
        <taxon>Candidatus Geothermincolaceae</taxon>
        <taxon>Candidatus Solincola</taxon>
    </lineage>
</organism>
<dbReference type="GO" id="GO:0042158">
    <property type="term" value="P:lipoprotein biosynthetic process"/>
    <property type="evidence" value="ECO:0007669"/>
    <property type="project" value="InterPro"/>
</dbReference>
<comment type="similarity">
    <text evidence="1">Belongs to the Lgt family.</text>
</comment>
<feature type="transmembrane region" description="Helical" evidence="7">
    <location>
        <begin position="85"/>
        <end position="106"/>
    </location>
</feature>
<name>A0A1F2WGP2_9ACTN</name>
<comment type="caution">
    <text evidence="8">The sequence shown here is derived from an EMBL/GenBank/DDBJ whole genome shotgun (WGS) entry which is preliminary data.</text>
</comment>
<keyword evidence="4 7" id="KW-0812">Transmembrane</keyword>
<dbReference type="PANTHER" id="PTHR30589:SF0">
    <property type="entry name" value="PHOSPHATIDYLGLYCEROL--PROLIPOPROTEIN DIACYLGLYCERYL TRANSFERASE"/>
    <property type="match status" value="1"/>
</dbReference>